<organism evidence="1 2">
    <name type="scientific">Rubroshorea leprosula</name>
    <dbReference type="NCBI Taxonomy" id="152421"/>
    <lineage>
        <taxon>Eukaryota</taxon>
        <taxon>Viridiplantae</taxon>
        <taxon>Streptophyta</taxon>
        <taxon>Embryophyta</taxon>
        <taxon>Tracheophyta</taxon>
        <taxon>Spermatophyta</taxon>
        <taxon>Magnoliopsida</taxon>
        <taxon>eudicotyledons</taxon>
        <taxon>Gunneridae</taxon>
        <taxon>Pentapetalae</taxon>
        <taxon>rosids</taxon>
        <taxon>malvids</taxon>
        <taxon>Malvales</taxon>
        <taxon>Dipterocarpaceae</taxon>
        <taxon>Rubroshorea</taxon>
    </lineage>
</organism>
<dbReference type="AlphaFoldDB" id="A0AAV5LJM2"/>
<dbReference type="Proteomes" id="UP001054252">
    <property type="component" value="Unassembled WGS sequence"/>
</dbReference>
<dbReference type="EMBL" id="BPVZ01000122">
    <property type="protein sequence ID" value="GKV37348.1"/>
    <property type="molecule type" value="Genomic_DNA"/>
</dbReference>
<comment type="caution">
    <text evidence="1">The sequence shown here is derived from an EMBL/GenBank/DDBJ whole genome shotgun (WGS) entry which is preliminary data.</text>
</comment>
<name>A0AAV5LJM2_9ROSI</name>
<evidence type="ECO:0000313" key="1">
    <source>
        <dbReference type="EMBL" id="GKV37348.1"/>
    </source>
</evidence>
<proteinExistence type="predicted"/>
<evidence type="ECO:0000313" key="2">
    <source>
        <dbReference type="Proteomes" id="UP001054252"/>
    </source>
</evidence>
<sequence>MLILSFGRKQNHVPRLLFQLRKLTLFKLILMNGHRKSLCVYISHVNLISDLESLISYSQL</sequence>
<protein>
    <submittedName>
        <fullName evidence="1">Uncharacterized protein</fullName>
    </submittedName>
</protein>
<reference evidence="1 2" key="1">
    <citation type="journal article" date="2021" name="Commun. Biol.">
        <title>The genome of Shorea leprosula (Dipterocarpaceae) highlights the ecological relevance of drought in aseasonal tropical rainforests.</title>
        <authorList>
            <person name="Ng K.K.S."/>
            <person name="Kobayashi M.J."/>
            <person name="Fawcett J.A."/>
            <person name="Hatakeyama M."/>
            <person name="Paape T."/>
            <person name="Ng C.H."/>
            <person name="Ang C.C."/>
            <person name="Tnah L.H."/>
            <person name="Lee C.T."/>
            <person name="Nishiyama T."/>
            <person name="Sese J."/>
            <person name="O'Brien M.J."/>
            <person name="Copetti D."/>
            <person name="Mohd Noor M.I."/>
            <person name="Ong R.C."/>
            <person name="Putra M."/>
            <person name="Sireger I.Z."/>
            <person name="Indrioko S."/>
            <person name="Kosugi Y."/>
            <person name="Izuno A."/>
            <person name="Isagi Y."/>
            <person name="Lee S.L."/>
            <person name="Shimizu K.K."/>
        </authorList>
    </citation>
    <scope>NUCLEOTIDE SEQUENCE [LARGE SCALE GENOMIC DNA]</scope>
    <source>
        <strain evidence="1">214</strain>
    </source>
</reference>
<gene>
    <name evidence="1" type="ORF">SLEP1_g45388</name>
</gene>
<keyword evidence="2" id="KW-1185">Reference proteome</keyword>
<accession>A0AAV5LJM2</accession>